<proteinExistence type="inferred from homology"/>
<dbReference type="CDD" id="cd01140">
    <property type="entry name" value="FatB"/>
    <property type="match status" value="1"/>
</dbReference>
<keyword evidence="5 6" id="KW-0732">Signal</keyword>
<dbReference type="EMBL" id="JAVDBT010000017">
    <property type="protein sequence ID" value="MDQ2067867.1"/>
    <property type="molecule type" value="Genomic_DNA"/>
</dbReference>
<dbReference type="RefSeq" id="WP_306681571.1">
    <property type="nucleotide sequence ID" value="NZ_JAVDBT010000017.1"/>
</dbReference>
<comment type="subcellular location">
    <subcellularLocation>
        <location evidence="1">Cell envelope</location>
    </subcellularLocation>
</comment>
<dbReference type="PANTHER" id="PTHR30532">
    <property type="entry name" value="IRON III DICITRATE-BINDING PERIPLASMIC PROTEIN"/>
    <property type="match status" value="1"/>
</dbReference>
<dbReference type="Gene3D" id="3.40.50.1980">
    <property type="entry name" value="Nitrogenase molybdenum iron protein domain"/>
    <property type="match status" value="2"/>
</dbReference>
<evidence type="ECO:0000313" key="8">
    <source>
        <dbReference type="EMBL" id="MDQ2067867.1"/>
    </source>
</evidence>
<sequence length="306" mass="32396">MAKSYILAAALTLSLTQSFAGAALAEALTVTHAQGETVLAATPKSVMVSDWAAFDNLMALGVPVAGVPASNVPPYLKDRITPEMVQIGSLQEPDVEAIMAAAPDLMIVAARSRQSYPTLAALLSTLDLSIDNADVIGGTKHNITLLGQIFDRADKAVELNDALDAKVAVAKAAVAGKGTGLVIVTNGSKIGIYGPESRVSWIYNALEVPSVFDNVDDRDHGGDAITFEYLLKTNPDWLFVIDRDAGVGSSAGTAKALLDNELIHQTNFWKNDRIVYLDSSAAYVTMNGYDALNLLLDQVIEAFSKG</sequence>
<name>A0ABU0W1H4_9RHOB</name>
<evidence type="ECO:0000256" key="6">
    <source>
        <dbReference type="SAM" id="SignalP"/>
    </source>
</evidence>
<comment type="similarity">
    <text evidence="2">Belongs to the bacterial solute-binding protein 8 family.</text>
</comment>
<feature type="domain" description="Fe/B12 periplasmic-binding" evidence="7">
    <location>
        <begin position="45"/>
        <end position="306"/>
    </location>
</feature>
<dbReference type="Proteomes" id="UP001239680">
    <property type="component" value="Unassembled WGS sequence"/>
</dbReference>
<evidence type="ECO:0000256" key="3">
    <source>
        <dbReference type="ARBA" id="ARBA00022448"/>
    </source>
</evidence>
<keyword evidence="4" id="KW-0410">Iron transport</keyword>
<evidence type="ECO:0000259" key="7">
    <source>
        <dbReference type="PROSITE" id="PS50983"/>
    </source>
</evidence>
<dbReference type="InterPro" id="IPR033870">
    <property type="entry name" value="FatB"/>
</dbReference>
<dbReference type="InterPro" id="IPR051313">
    <property type="entry name" value="Bact_iron-sidero_bind"/>
</dbReference>
<evidence type="ECO:0000313" key="9">
    <source>
        <dbReference type="Proteomes" id="UP001239680"/>
    </source>
</evidence>
<keyword evidence="9" id="KW-1185">Reference proteome</keyword>
<dbReference type="PROSITE" id="PS50983">
    <property type="entry name" value="FE_B12_PBP"/>
    <property type="match status" value="1"/>
</dbReference>
<dbReference type="Pfam" id="PF01497">
    <property type="entry name" value="Peripla_BP_2"/>
    <property type="match status" value="1"/>
</dbReference>
<keyword evidence="4" id="KW-0406">Ion transport</keyword>
<dbReference type="SUPFAM" id="SSF53807">
    <property type="entry name" value="Helical backbone' metal receptor"/>
    <property type="match status" value="1"/>
</dbReference>
<evidence type="ECO:0000256" key="1">
    <source>
        <dbReference type="ARBA" id="ARBA00004196"/>
    </source>
</evidence>
<evidence type="ECO:0000256" key="4">
    <source>
        <dbReference type="ARBA" id="ARBA00022496"/>
    </source>
</evidence>
<keyword evidence="3" id="KW-0813">Transport</keyword>
<feature type="chain" id="PRO_5047139479" evidence="6">
    <location>
        <begin position="23"/>
        <end position="306"/>
    </location>
</feature>
<keyword evidence="4" id="KW-0408">Iron</keyword>
<comment type="caution">
    <text evidence="8">The sequence shown here is derived from an EMBL/GenBank/DDBJ whole genome shotgun (WGS) entry which is preliminary data.</text>
</comment>
<gene>
    <name evidence="8" type="ORF">Q9295_15945</name>
</gene>
<organism evidence="8 9">
    <name type="scientific">Pseudogemmobacter lacusdianii</name>
    <dbReference type="NCBI Taxonomy" id="3069608"/>
    <lineage>
        <taxon>Bacteria</taxon>
        <taxon>Pseudomonadati</taxon>
        <taxon>Pseudomonadota</taxon>
        <taxon>Alphaproteobacteria</taxon>
        <taxon>Rhodobacterales</taxon>
        <taxon>Paracoccaceae</taxon>
        <taxon>Pseudogemmobacter</taxon>
    </lineage>
</organism>
<dbReference type="PANTHER" id="PTHR30532:SF28">
    <property type="entry name" value="PETROBACTIN-BINDING PROTEIN YCLQ"/>
    <property type="match status" value="1"/>
</dbReference>
<accession>A0ABU0W1H4</accession>
<protein>
    <submittedName>
        <fullName evidence="8">ABC transporter substrate-binding protein</fullName>
    </submittedName>
</protein>
<dbReference type="InterPro" id="IPR002491">
    <property type="entry name" value="ABC_transptr_periplasmic_BD"/>
</dbReference>
<evidence type="ECO:0000256" key="2">
    <source>
        <dbReference type="ARBA" id="ARBA00008814"/>
    </source>
</evidence>
<feature type="signal peptide" evidence="6">
    <location>
        <begin position="1"/>
        <end position="22"/>
    </location>
</feature>
<evidence type="ECO:0000256" key="5">
    <source>
        <dbReference type="ARBA" id="ARBA00022729"/>
    </source>
</evidence>
<reference evidence="8 9" key="1">
    <citation type="submission" date="2023-08" db="EMBL/GenBank/DDBJ databases">
        <title>Characterization of two Paracoccaceae strains isolated from Phycosphere and proposal of Xinfangfangia lacusdiani sp. nov.</title>
        <authorList>
            <person name="Deng Y."/>
            <person name="Zhang Y.Q."/>
        </authorList>
    </citation>
    <scope>NUCLEOTIDE SEQUENCE [LARGE SCALE GENOMIC DNA]</scope>
    <source>
        <strain evidence="8 9">CPCC 101601</strain>
    </source>
</reference>